<dbReference type="InterPro" id="IPR003607">
    <property type="entry name" value="HD/PDEase_dom"/>
</dbReference>
<accession>A0A6V8SL21</accession>
<evidence type="ECO:0000256" key="4">
    <source>
        <dbReference type="ARBA" id="ARBA00022801"/>
    </source>
</evidence>
<dbReference type="EC" id="3.6.1.41" evidence="1"/>
<proteinExistence type="predicted"/>
<evidence type="ECO:0000313" key="8">
    <source>
        <dbReference type="EMBL" id="GFP77252.1"/>
    </source>
</evidence>
<dbReference type="PROSITE" id="PS51831">
    <property type="entry name" value="HD"/>
    <property type="match status" value="1"/>
</dbReference>
<dbReference type="RefSeq" id="WP_183278634.1">
    <property type="nucleotide sequence ID" value="NZ_BLZR01000001.1"/>
</dbReference>
<evidence type="ECO:0000256" key="3">
    <source>
        <dbReference type="ARBA" id="ARBA00022741"/>
    </source>
</evidence>
<evidence type="ECO:0000256" key="5">
    <source>
        <dbReference type="ARBA" id="ARBA00023004"/>
    </source>
</evidence>
<dbReference type="SUPFAM" id="SSF109604">
    <property type="entry name" value="HD-domain/PDEase-like"/>
    <property type="match status" value="1"/>
</dbReference>
<keyword evidence="5" id="KW-0408">Iron</keyword>
<comment type="catalytic activity">
    <reaction evidence="6">
        <text>P(1),P(4)-bis(5'-adenosyl) tetraphosphate + H2O = 2 ADP + 2 H(+)</text>
        <dbReference type="Rhea" id="RHEA:24252"/>
        <dbReference type="ChEBI" id="CHEBI:15377"/>
        <dbReference type="ChEBI" id="CHEBI:15378"/>
        <dbReference type="ChEBI" id="CHEBI:58141"/>
        <dbReference type="ChEBI" id="CHEBI:456216"/>
        <dbReference type="EC" id="3.6.1.41"/>
    </reaction>
</comment>
<feature type="domain" description="HD" evidence="7">
    <location>
        <begin position="19"/>
        <end position="134"/>
    </location>
</feature>
<dbReference type="AlphaFoldDB" id="A0A6V8SL21"/>
<sequence length="196" mass="22482">MWSWEEIDEYLKQNLTESRYKHTMGVVYTAELLAEKNGESKERAKIAALVHDCAKNMKIDEQFEFLKSRNVELDEITINSPQILHGIVGSIIAKEVMGIKDEEILSAVKHHTTGKKSMTLLEKIIYIADYIEPNRNYNGVEELRQLTFDNLDEGALKGFDNTITYVIKLGQIVHPLSIDARNDLLIKIKNQKHRLG</sequence>
<dbReference type="Proteomes" id="UP000580568">
    <property type="component" value="Unassembled WGS sequence"/>
</dbReference>
<dbReference type="InterPro" id="IPR005249">
    <property type="entry name" value="YqeK"/>
</dbReference>
<dbReference type="Gene3D" id="1.10.3210.10">
    <property type="entry name" value="Hypothetical protein af1432"/>
    <property type="match status" value="1"/>
</dbReference>
<gene>
    <name evidence="8" type="ORF">bsdtw1_03367</name>
</gene>
<dbReference type="PANTHER" id="PTHR35795:SF1">
    <property type="entry name" value="BIS(5'-NUCLEOSYL)-TETRAPHOSPHATASE, SYMMETRICAL"/>
    <property type="match status" value="1"/>
</dbReference>
<keyword evidence="4" id="KW-0378">Hydrolase</keyword>
<dbReference type="PANTHER" id="PTHR35795">
    <property type="entry name" value="SLR1885 PROTEIN"/>
    <property type="match status" value="1"/>
</dbReference>
<dbReference type="EMBL" id="BLZR01000001">
    <property type="protein sequence ID" value="GFP77252.1"/>
    <property type="molecule type" value="Genomic_DNA"/>
</dbReference>
<evidence type="ECO:0000256" key="2">
    <source>
        <dbReference type="ARBA" id="ARBA00022723"/>
    </source>
</evidence>
<evidence type="ECO:0000259" key="7">
    <source>
        <dbReference type="PROSITE" id="PS51831"/>
    </source>
</evidence>
<dbReference type="CDD" id="cd00077">
    <property type="entry name" value="HDc"/>
    <property type="match status" value="1"/>
</dbReference>
<dbReference type="GO" id="GO:0000166">
    <property type="term" value="F:nucleotide binding"/>
    <property type="evidence" value="ECO:0007669"/>
    <property type="project" value="UniProtKB-KW"/>
</dbReference>
<dbReference type="InterPro" id="IPR006674">
    <property type="entry name" value="HD_domain"/>
</dbReference>
<evidence type="ECO:0000256" key="6">
    <source>
        <dbReference type="ARBA" id="ARBA00049417"/>
    </source>
</evidence>
<organism evidence="8 9">
    <name type="scientific">Clostridium fungisolvens</name>
    <dbReference type="NCBI Taxonomy" id="1604897"/>
    <lineage>
        <taxon>Bacteria</taxon>
        <taxon>Bacillati</taxon>
        <taxon>Bacillota</taxon>
        <taxon>Clostridia</taxon>
        <taxon>Eubacteriales</taxon>
        <taxon>Clostridiaceae</taxon>
        <taxon>Clostridium</taxon>
    </lineage>
</organism>
<keyword evidence="2" id="KW-0479">Metal-binding</keyword>
<evidence type="ECO:0000256" key="1">
    <source>
        <dbReference type="ARBA" id="ARBA00012506"/>
    </source>
</evidence>
<dbReference type="NCBIfam" id="TIGR00488">
    <property type="entry name" value="bis(5'-nucleosyl)-tetraphosphatase (symmetrical) YqeK"/>
    <property type="match status" value="1"/>
</dbReference>
<dbReference type="SMART" id="SM00471">
    <property type="entry name" value="HDc"/>
    <property type="match status" value="1"/>
</dbReference>
<keyword evidence="9" id="KW-1185">Reference proteome</keyword>
<protein>
    <recommendedName>
        <fullName evidence="1">bis(5'-nucleosyl)-tetraphosphatase (symmetrical)</fullName>
        <ecNumber evidence="1">3.6.1.41</ecNumber>
    </recommendedName>
</protein>
<dbReference type="GO" id="GO:0008803">
    <property type="term" value="F:bis(5'-nucleosyl)-tetraphosphatase (symmetrical) activity"/>
    <property type="evidence" value="ECO:0007669"/>
    <property type="project" value="UniProtKB-EC"/>
</dbReference>
<keyword evidence="3" id="KW-0547">Nucleotide-binding</keyword>
<evidence type="ECO:0000313" key="9">
    <source>
        <dbReference type="Proteomes" id="UP000580568"/>
    </source>
</evidence>
<name>A0A6V8SL21_9CLOT</name>
<comment type="caution">
    <text evidence="8">The sequence shown here is derived from an EMBL/GenBank/DDBJ whole genome shotgun (WGS) entry which is preliminary data.</text>
</comment>
<dbReference type="GO" id="GO:0046872">
    <property type="term" value="F:metal ion binding"/>
    <property type="evidence" value="ECO:0007669"/>
    <property type="project" value="UniProtKB-KW"/>
</dbReference>
<dbReference type="Pfam" id="PF01966">
    <property type="entry name" value="HD"/>
    <property type="match status" value="1"/>
</dbReference>
<dbReference type="InterPro" id="IPR051094">
    <property type="entry name" value="Diverse_Catalytic_Enzymes"/>
</dbReference>
<reference evidence="8 9" key="1">
    <citation type="submission" date="2020-07" db="EMBL/GenBank/DDBJ databases">
        <title>A new beta-1,3-glucan-decomposing anaerobic bacterium isolated from anoxic soil subjected to biological soil disinfestation.</title>
        <authorList>
            <person name="Ueki A."/>
            <person name="Tonouchi A."/>
        </authorList>
    </citation>
    <scope>NUCLEOTIDE SEQUENCE [LARGE SCALE GENOMIC DNA]</scope>
    <source>
        <strain evidence="8 9">TW1</strain>
    </source>
</reference>